<evidence type="ECO:0000313" key="13">
    <source>
        <dbReference type="EMBL" id="KKM47360.1"/>
    </source>
</evidence>
<evidence type="ECO:0000256" key="11">
    <source>
        <dbReference type="HAMAP-Rule" id="MF_01479"/>
    </source>
</evidence>
<dbReference type="EMBL" id="PSWU01000013">
    <property type="protein sequence ID" value="PPI13745.1"/>
    <property type="molecule type" value="Genomic_DNA"/>
</dbReference>
<dbReference type="KEGG" id="rtc:APU90_08415"/>
<dbReference type="PROSITE" id="PS51674">
    <property type="entry name" value="4FE4S_WBL"/>
    <property type="match status" value="1"/>
</dbReference>
<dbReference type="Pfam" id="PF02467">
    <property type="entry name" value="Whib"/>
    <property type="match status" value="1"/>
</dbReference>
<keyword evidence="11" id="KW-0963">Cytoplasm</keyword>
<comment type="function">
    <text evidence="11">Acts as a transcriptional regulator. Probably redox-responsive. The apo- but not holo-form probably binds DNA.</text>
</comment>
<gene>
    <name evidence="11" type="primary">whiB</name>
    <name evidence="14" type="ORF">C5C51_08460</name>
    <name evidence="13" type="ORF">VT73_00525</name>
</gene>
<comment type="subcellular location">
    <subcellularLocation>
        <location evidence="1 11">Cytoplasm</location>
    </subcellularLocation>
</comment>
<evidence type="ECO:0000256" key="10">
    <source>
        <dbReference type="ARBA" id="ARBA00023163"/>
    </source>
</evidence>
<evidence type="ECO:0000256" key="3">
    <source>
        <dbReference type="ARBA" id="ARBA00022485"/>
    </source>
</evidence>
<dbReference type="PATRIC" id="fig|145458.7.peg.1981"/>
<dbReference type="GO" id="GO:0045892">
    <property type="term" value="P:negative regulation of DNA-templated transcription"/>
    <property type="evidence" value="ECO:0007669"/>
    <property type="project" value="TreeGrafter"/>
</dbReference>
<dbReference type="STRING" id="145458.APU90_08415"/>
<keyword evidence="8 11" id="KW-0238">DNA-binding</keyword>
<evidence type="ECO:0000313" key="15">
    <source>
        <dbReference type="Proteomes" id="UP000052979"/>
    </source>
</evidence>
<evidence type="ECO:0000256" key="2">
    <source>
        <dbReference type="ARBA" id="ARBA00006597"/>
    </source>
</evidence>
<dbReference type="GO" id="GO:0045454">
    <property type="term" value="P:cell redox homeostasis"/>
    <property type="evidence" value="ECO:0007669"/>
    <property type="project" value="TreeGrafter"/>
</dbReference>
<dbReference type="GO" id="GO:0051539">
    <property type="term" value="F:4 iron, 4 sulfur cluster binding"/>
    <property type="evidence" value="ECO:0007669"/>
    <property type="project" value="UniProtKB-UniRule"/>
</dbReference>
<dbReference type="eggNOG" id="ENOG5032RSG">
    <property type="taxonomic scope" value="Bacteria"/>
</dbReference>
<feature type="binding site" evidence="11">
    <location>
        <position position="46"/>
    </location>
    <ligand>
        <name>[4Fe-4S] cluster</name>
        <dbReference type="ChEBI" id="CHEBI:49883"/>
    </ligand>
</feature>
<evidence type="ECO:0000256" key="8">
    <source>
        <dbReference type="ARBA" id="ARBA00023125"/>
    </source>
</evidence>
<comment type="caution">
    <text evidence="13">The sequence shown here is derived from an EMBL/GenBank/DDBJ whole genome shotgun (WGS) entry which is preliminary data.</text>
</comment>
<dbReference type="Proteomes" id="UP000237966">
    <property type="component" value="Unassembled WGS sequence"/>
</dbReference>
<sequence>MDWRDKAACLTADPELFFPVGNTGPAVDQIEKAKSVCARCTVTETCLQYALETSQDSGVWGGLNEDERRALKRRAARARRAS</sequence>
<feature type="binding site" evidence="11">
    <location>
        <position position="9"/>
    </location>
    <ligand>
        <name>[4Fe-4S] cluster</name>
        <dbReference type="ChEBI" id="CHEBI:49883"/>
    </ligand>
</feature>
<evidence type="ECO:0000256" key="9">
    <source>
        <dbReference type="ARBA" id="ARBA00023157"/>
    </source>
</evidence>
<keyword evidence="3 11" id="KW-0004">4Fe-4S</keyword>
<dbReference type="GO" id="GO:0005737">
    <property type="term" value="C:cytoplasm"/>
    <property type="evidence" value="ECO:0007669"/>
    <property type="project" value="UniProtKB-SubCell"/>
</dbReference>
<dbReference type="GO" id="GO:0046872">
    <property type="term" value="F:metal ion binding"/>
    <property type="evidence" value="ECO:0007669"/>
    <property type="project" value="UniProtKB-KW"/>
</dbReference>
<evidence type="ECO:0000256" key="4">
    <source>
        <dbReference type="ARBA" id="ARBA00022723"/>
    </source>
</evidence>
<dbReference type="EMBL" id="LBFI01000001">
    <property type="protein sequence ID" value="KKM47360.1"/>
    <property type="molecule type" value="Genomic_DNA"/>
</dbReference>
<evidence type="ECO:0000313" key="14">
    <source>
        <dbReference type="EMBL" id="PPI13745.1"/>
    </source>
</evidence>
<dbReference type="InterPro" id="IPR003482">
    <property type="entry name" value="Whib"/>
</dbReference>
<dbReference type="Proteomes" id="UP000052979">
    <property type="component" value="Unassembled WGS sequence"/>
</dbReference>
<keyword evidence="4 11" id="KW-0479">Metal-binding</keyword>
<protein>
    <recommendedName>
        <fullName evidence="11">Transcriptional regulator WhiB</fullName>
    </recommendedName>
</protein>
<keyword evidence="7 11" id="KW-0805">Transcription regulation</keyword>
<proteinExistence type="inferred from homology"/>
<dbReference type="InterPro" id="IPR034768">
    <property type="entry name" value="4FE4S_WBL"/>
</dbReference>
<accession>A0A0C5BTL3</accession>
<evidence type="ECO:0000256" key="7">
    <source>
        <dbReference type="ARBA" id="ARBA00023015"/>
    </source>
</evidence>
<feature type="binding site" evidence="11">
    <location>
        <position position="37"/>
    </location>
    <ligand>
        <name>[4Fe-4S] cluster</name>
        <dbReference type="ChEBI" id="CHEBI:49883"/>
    </ligand>
</feature>
<evidence type="ECO:0000256" key="5">
    <source>
        <dbReference type="ARBA" id="ARBA00023004"/>
    </source>
</evidence>
<keyword evidence="6 11" id="KW-0411">Iron-sulfur</keyword>
<keyword evidence="5 11" id="KW-0408">Iron</keyword>
<feature type="binding site" evidence="11">
    <location>
        <position position="40"/>
    </location>
    <ligand>
        <name>[4Fe-4S] cluster</name>
        <dbReference type="ChEBI" id="CHEBI:49883"/>
    </ligand>
</feature>
<evidence type="ECO:0000256" key="1">
    <source>
        <dbReference type="ARBA" id="ARBA00004496"/>
    </source>
</evidence>
<dbReference type="AlphaFoldDB" id="A0A0C5BTL3"/>
<dbReference type="HAMAP" id="MF_01479">
    <property type="entry name" value="WhiB"/>
    <property type="match status" value="1"/>
</dbReference>
<comment type="similarity">
    <text evidence="2 11">Belongs to the WhiB family.</text>
</comment>
<keyword evidence="10 11" id="KW-0804">Transcription</keyword>
<dbReference type="GeneID" id="93666619"/>
<reference evidence="14 16" key="2">
    <citation type="submission" date="2018-02" db="EMBL/GenBank/DDBJ databases">
        <title>Bacteriophage NCPPB3778 and a type I-E CRISPR drive the evolution of the US Biological Select Agent, Rathayibacter toxicus.</title>
        <authorList>
            <person name="Davis E.W.II."/>
            <person name="Tabima J.F."/>
            <person name="Weisberg A.J."/>
            <person name="Lopes L.D."/>
            <person name="Wiseman M.S."/>
            <person name="Wiseman M.S."/>
            <person name="Pupko T."/>
            <person name="Belcher M.S."/>
            <person name="Sechler A.J."/>
            <person name="Tancos M.A."/>
            <person name="Schroeder B.K."/>
            <person name="Murray T.D."/>
            <person name="Luster D.G."/>
            <person name="Schneider W.L."/>
            <person name="Rogers E."/>
            <person name="Andreote F.D."/>
            <person name="Grunwald N.J."/>
            <person name="Putnam M.L."/>
            <person name="Chang J.H."/>
        </authorList>
    </citation>
    <scope>NUCLEOTIDE SEQUENCE [LARGE SCALE GENOMIC DNA]</scope>
    <source>
        <strain evidence="14 16">FH99</strain>
    </source>
</reference>
<feature type="domain" description="4Fe-4S Wbl-type" evidence="12">
    <location>
        <begin position="8"/>
        <end position="70"/>
    </location>
</feature>
<reference evidence="13 15" key="1">
    <citation type="submission" date="2015-04" db="EMBL/GenBank/DDBJ databases">
        <title>Draft genome sequence of Rathayibacter toxicus strain FH-142 (AKA 70134 or CS 32), a Western Australian isolate.</title>
        <authorList>
            <consortium name="Consortium for Microbial Forensics and Genomics (microFORGE)"/>
            <person name="Knight B.M."/>
            <person name="Roberts D.P."/>
            <person name="Lin D."/>
            <person name="Hari K."/>
            <person name="Fletcher J."/>
            <person name="Melcher U."/>
            <person name="Blagden T."/>
            <person name="Luster D.G."/>
            <person name="Sechler A.J."/>
            <person name="Schneider W.L."/>
            <person name="Winegar R.A."/>
        </authorList>
    </citation>
    <scope>NUCLEOTIDE SEQUENCE [LARGE SCALE GENOMIC DNA]</scope>
    <source>
        <strain evidence="13 15">FH142</strain>
    </source>
</reference>
<keyword evidence="15" id="KW-1185">Reference proteome</keyword>
<dbReference type="GO" id="GO:0035731">
    <property type="term" value="F:dinitrosyl-iron complex binding"/>
    <property type="evidence" value="ECO:0007669"/>
    <property type="project" value="UniProtKB-UniRule"/>
</dbReference>
<dbReference type="GO" id="GO:0047134">
    <property type="term" value="F:protein-disulfide reductase [NAD(P)H] activity"/>
    <property type="evidence" value="ECO:0007669"/>
    <property type="project" value="TreeGrafter"/>
</dbReference>
<dbReference type="KEGG" id="rtx:TI83_08660"/>
<dbReference type="RefSeq" id="WP_027691712.1">
    <property type="nucleotide sequence ID" value="NZ_CP010848.1"/>
</dbReference>
<dbReference type="OrthoDB" id="8104048at2"/>
<comment type="PTM">
    <text evidence="11">Upon Fe-S cluster removal intramolecular disulfide bonds are formed.</text>
</comment>
<name>A0A0C5BTL3_9MICO</name>
<dbReference type="PANTHER" id="PTHR38839:SF6">
    <property type="entry name" value="TRANSCRIPTIONAL REGULATOR WHIB1"/>
    <property type="match status" value="1"/>
</dbReference>
<evidence type="ECO:0000259" key="12">
    <source>
        <dbReference type="PROSITE" id="PS51674"/>
    </source>
</evidence>
<dbReference type="GO" id="GO:0003677">
    <property type="term" value="F:DNA binding"/>
    <property type="evidence" value="ECO:0007669"/>
    <property type="project" value="UniProtKB-UniRule"/>
</dbReference>
<comment type="PTM">
    <text evidence="11">The Fe-S cluster can be nitrosylated by nitric oxide (NO).</text>
</comment>
<comment type="cofactor">
    <cofactor evidence="11">
        <name>[4Fe-4S] cluster</name>
        <dbReference type="ChEBI" id="CHEBI:49883"/>
    </cofactor>
    <text evidence="11">Binds 1 [4Fe-4S] cluster per subunit. Following nitrosylation of the [4Fe-4S] cluster binds 1 [4Fe-8(NO)] cluster per subunit.</text>
</comment>
<dbReference type="PANTHER" id="PTHR38839">
    <property type="entry name" value="TRANSCRIPTIONAL REGULATOR WHID-RELATED"/>
    <property type="match status" value="1"/>
</dbReference>
<evidence type="ECO:0000256" key="6">
    <source>
        <dbReference type="ARBA" id="ARBA00023014"/>
    </source>
</evidence>
<evidence type="ECO:0000313" key="16">
    <source>
        <dbReference type="Proteomes" id="UP000237966"/>
    </source>
</evidence>
<keyword evidence="9 11" id="KW-1015">Disulfide bond</keyword>
<organism evidence="13 15">
    <name type="scientific">Rathayibacter toxicus</name>
    <dbReference type="NCBI Taxonomy" id="145458"/>
    <lineage>
        <taxon>Bacteria</taxon>
        <taxon>Bacillati</taxon>
        <taxon>Actinomycetota</taxon>
        <taxon>Actinomycetes</taxon>
        <taxon>Micrococcales</taxon>
        <taxon>Microbacteriaceae</taxon>
        <taxon>Rathayibacter</taxon>
    </lineage>
</organism>